<dbReference type="RefSeq" id="WP_250592525.1">
    <property type="nucleotide sequence ID" value="NZ_JAMLJM010000004.1"/>
</dbReference>
<sequence length="336" mass="39265">MILIDALYINNGGGKVLLDYLISNLEKTDKKIFYLFDVRVKNNLSFDFKESNTVVFLKASMMNRFKFYNQNKKNFTTVLCFGNLPPNIRLEGVVYTYFHQLMYLSVPIDFSYFDKLKFWLKVQVLTQFKKNTNIWLVQSNIIKQKFIAKYNINEKQVLICPFYPPIFKENQIERKKHTYIYVSNPTPHKNHLRLIEAFCDFYDSYKKGKLILTIDDSNQEVNNLLNLKKDRGYPIVSIGFVSREKLMPLYCESEYLIFPSLAESFGLGLVEAIECGCKILGADLPYMHEICEPSLVFNPYDKQAIYKCLSLSLETELPPSKSKINNKINDLLDLLK</sequence>
<gene>
    <name evidence="3" type="ORF">NAT50_07075</name>
</gene>
<feature type="domain" description="Glycosyl transferase family 1" evidence="2">
    <location>
        <begin position="166"/>
        <end position="315"/>
    </location>
</feature>
<evidence type="ECO:0000256" key="1">
    <source>
        <dbReference type="ARBA" id="ARBA00022679"/>
    </source>
</evidence>
<dbReference type="Pfam" id="PF00534">
    <property type="entry name" value="Glycos_transf_1"/>
    <property type="match status" value="1"/>
</dbReference>
<comment type="caution">
    <text evidence="3">The sequence shown here is derived from an EMBL/GenBank/DDBJ whole genome shotgun (WGS) entry which is preliminary data.</text>
</comment>
<evidence type="ECO:0000259" key="2">
    <source>
        <dbReference type="Pfam" id="PF00534"/>
    </source>
</evidence>
<dbReference type="Proteomes" id="UP001317191">
    <property type="component" value="Unassembled WGS sequence"/>
</dbReference>
<dbReference type="EMBL" id="JAMLJM010000004">
    <property type="protein sequence ID" value="MCL9809118.1"/>
    <property type="molecule type" value="Genomic_DNA"/>
</dbReference>
<evidence type="ECO:0000313" key="4">
    <source>
        <dbReference type="Proteomes" id="UP001317191"/>
    </source>
</evidence>
<dbReference type="PANTHER" id="PTHR46401:SF2">
    <property type="entry name" value="GLYCOSYLTRANSFERASE WBBK-RELATED"/>
    <property type="match status" value="1"/>
</dbReference>
<dbReference type="Gene3D" id="3.40.50.2000">
    <property type="entry name" value="Glycogen Phosphorylase B"/>
    <property type="match status" value="1"/>
</dbReference>
<name>A0ABT0TNP1_9FLAO</name>
<dbReference type="GO" id="GO:0016757">
    <property type="term" value="F:glycosyltransferase activity"/>
    <property type="evidence" value="ECO:0007669"/>
    <property type="project" value="UniProtKB-KW"/>
</dbReference>
<dbReference type="SUPFAM" id="SSF53756">
    <property type="entry name" value="UDP-Glycosyltransferase/glycogen phosphorylase"/>
    <property type="match status" value="1"/>
</dbReference>
<dbReference type="InterPro" id="IPR001296">
    <property type="entry name" value="Glyco_trans_1"/>
</dbReference>
<accession>A0ABT0TNP1</accession>
<dbReference type="EC" id="2.4.-.-" evidence="3"/>
<protein>
    <submittedName>
        <fullName evidence="3">Glycosyltransferase</fullName>
        <ecNumber evidence="3">2.4.-.-</ecNumber>
    </submittedName>
</protein>
<keyword evidence="4" id="KW-1185">Reference proteome</keyword>
<dbReference type="PANTHER" id="PTHR46401">
    <property type="entry name" value="GLYCOSYLTRANSFERASE WBBK-RELATED"/>
    <property type="match status" value="1"/>
</dbReference>
<keyword evidence="1 3" id="KW-0808">Transferase</keyword>
<organism evidence="3 4">
    <name type="scientific">Flavobacterium luminosum</name>
    <dbReference type="NCBI Taxonomy" id="2949086"/>
    <lineage>
        <taxon>Bacteria</taxon>
        <taxon>Pseudomonadati</taxon>
        <taxon>Bacteroidota</taxon>
        <taxon>Flavobacteriia</taxon>
        <taxon>Flavobacteriales</taxon>
        <taxon>Flavobacteriaceae</taxon>
        <taxon>Flavobacterium</taxon>
    </lineage>
</organism>
<keyword evidence="3" id="KW-0328">Glycosyltransferase</keyword>
<evidence type="ECO:0000313" key="3">
    <source>
        <dbReference type="EMBL" id="MCL9809118.1"/>
    </source>
</evidence>
<proteinExistence type="predicted"/>
<reference evidence="3 4" key="1">
    <citation type="submission" date="2022-05" db="EMBL/GenBank/DDBJ databases">
        <title>Flavobacterium sp., isolated from activated sludge.</title>
        <authorList>
            <person name="Ran Q."/>
        </authorList>
    </citation>
    <scope>NUCLEOTIDE SEQUENCE [LARGE SCALE GENOMIC DNA]</scope>
    <source>
        <strain evidence="3 4">HXWNR70</strain>
    </source>
</reference>